<dbReference type="SMART" id="SM00858">
    <property type="entry name" value="SAF"/>
    <property type="match status" value="1"/>
</dbReference>
<proteinExistence type="predicted"/>
<dbReference type="InterPro" id="IPR013974">
    <property type="entry name" value="SAF"/>
</dbReference>
<evidence type="ECO:0000313" key="2">
    <source>
        <dbReference type="EMBL" id="GGJ24364.1"/>
    </source>
</evidence>
<evidence type="ECO:0000313" key="3">
    <source>
        <dbReference type="Proteomes" id="UP000661507"/>
    </source>
</evidence>
<reference evidence="2" key="2">
    <citation type="submission" date="2020-09" db="EMBL/GenBank/DDBJ databases">
        <authorList>
            <person name="Sun Q."/>
            <person name="Zhou Y."/>
        </authorList>
    </citation>
    <scope>NUCLEOTIDE SEQUENCE</scope>
    <source>
        <strain evidence="2">CGMCC 1.3617</strain>
    </source>
</reference>
<accession>A0A917KPW0</accession>
<comment type="caution">
    <text evidence="2">The sequence shown here is derived from an EMBL/GenBank/DDBJ whole genome shotgun (WGS) entry which is preliminary data.</text>
</comment>
<dbReference type="CDD" id="cd11614">
    <property type="entry name" value="SAF_CpaB_FlgA_like"/>
    <property type="match status" value="1"/>
</dbReference>
<feature type="domain" description="SAF" evidence="1">
    <location>
        <begin position="45"/>
        <end position="111"/>
    </location>
</feature>
<sequence>MGLRLVLIAVMLVGVAGLGVLGVIAMAPTPQAPRQAAAEAPPERIAVLVAARAVQAGTLLKPEDVTARETFVAELPEGAMRDAPEARIDFIGAMVRRTLSQGDVLRFDGVLRPGENGFLAAVLAPGMRAVTVGVDAVSGTAGLIWPGDRVDVILTQSFDEHDATPARRVAGETVLTAARVIAVDRHLVQGMQPGQVGDSLRETNRTVTLEVSAEQATRVAVATRLGRLSLALRAAGTPIEERLDQRPVWGGDVSSAFAPVGVTTPGETGGAGSTIRVFGGPGRVEEIRFR</sequence>
<dbReference type="Proteomes" id="UP000661507">
    <property type="component" value="Unassembled WGS sequence"/>
</dbReference>
<dbReference type="InterPro" id="IPR031571">
    <property type="entry name" value="RcpC_dom"/>
</dbReference>
<dbReference type="NCBIfam" id="TIGR03177">
    <property type="entry name" value="pilus_cpaB"/>
    <property type="match status" value="1"/>
</dbReference>
<dbReference type="AlphaFoldDB" id="A0A917KPW0"/>
<dbReference type="Pfam" id="PF08666">
    <property type="entry name" value="SAF"/>
    <property type="match status" value="1"/>
</dbReference>
<organism evidence="2 3">
    <name type="scientific">Neoroseomonas lacus</name>
    <dbReference type="NCBI Taxonomy" id="287609"/>
    <lineage>
        <taxon>Bacteria</taxon>
        <taxon>Pseudomonadati</taxon>
        <taxon>Pseudomonadota</taxon>
        <taxon>Alphaproteobacteria</taxon>
        <taxon>Acetobacterales</taxon>
        <taxon>Acetobacteraceae</taxon>
        <taxon>Neoroseomonas</taxon>
    </lineage>
</organism>
<protein>
    <recommendedName>
        <fullName evidence="1">SAF domain-containing protein</fullName>
    </recommendedName>
</protein>
<evidence type="ECO:0000259" key="1">
    <source>
        <dbReference type="SMART" id="SM00858"/>
    </source>
</evidence>
<keyword evidence="3" id="KW-1185">Reference proteome</keyword>
<dbReference type="EMBL" id="BMKW01000008">
    <property type="protein sequence ID" value="GGJ24364.1"/>
    <property type="molecule type" value="Genomic_DNA"/>
</dbReference>
<reference evidence="2" key="1">
    <citation type="journal article" date="2014" name="Int. J. Syst. Evol. Microbiol.">
        <title>Complete genome sequence of Corynebacterium casei LMG S-19264T (=DSM 44701T), isolated from a smear-ripened cheese.</title>
        <authorList>
            <consortium name="US DOE Joint Genome Institute (JGI-PGF)"/>
            <person name="Walter F."/>
            <person name="Albersmeier A."/>
            <person name="Kalinowski J."/>
            <person name="Ruckert C."/>
        </authorList>
    </citation>
    <scope>NUCLEOTIDE SEQUENCE</scope>
    <source>
        <strain evidence="2">CGMCC 1.3617</strain>
    </source>
</reference>
<dbReference type="Gene3D" id="3.90.1210.10">
    <property type="entry name" value="Antifreeze-like/N-acetylneuraminic acid synthase C-terminal domain"/>
    <property type="match status" value="1"/>
</dbReference>
<gene>
    <name evidence="2" type="ORF">GCM10011320_34590</name>
</gene>
<dbReference type="InterPro" id="IPR017592">
    <property type="entry name" value="Pilus_assmbl_Flp-typ_CpaB"/>
</dbReference>
<dbReference type="RefSeq" id="WP_188968801.1">
    <property type="nucleotide sequence ID" value="NZ_BMKW01000008.1"/>
</dbReference>
<dbReference type="Pfam" id="PF16976">
    <property type="entry name" value="RcpC"/>
    <property type="match status" value="1"/>
</dbReference>
<name>A0A917KPW0_9PROT</name>